<dbReference type="AlphaFoldDB" id="A0A7M1SP61"/>
<evidence type="ECO:0000256" key="3">
    <source>
        <dbReference type="ARBA" id="ARBA00022729"/>
    </source>
</evidence>
<feature type="signal peptide" evidence="6">
    <location>
        <begin position="1"/>
        <end position="22"/>
    </location>
</feature>
<keyword evidence="8" id="KW-1185">Reference proteome</keyword>
<dbReference type="InterPro" id="IPR006128">
    <property type="entry name" value="Lipoprotein_PsaA-like"/>
</dbReference>
<evidence type="ECO:0000313" key="7">
    <source>
        <dbReference type="EMBL" id="QOR69221.1"/>
    </source>
</evidence>
<dbReference type="PRINTS" id="PR00690">
    <property type="entry name" value="ADHESNFAMILY"/>
</dbReference>
<dbReference type="Pfam" id="PF01297">
    <property type="entry name" value="ZnuA"/>
    <property type="match status" value="1"/>
</dbReference>
<reference evidence="7 8" key="1">
    <citation type="submission" date="2020-10" db="EMBL/GenBank/DDBJ databases">
        <title>Haloactinobacterium sp. RN3S43, a bacterium isolated from saline soil.</title>
        <authorList>
            <person name="Sun J.-Q."/>
        </authorList>
    </citation>
    <scope>NUCLEOTIDE SEQUENCE [LARGE SCALE GENOMIC DNA]</scope>
    <source>
        <strain evidence="7 8">RN3S43</strain>
    </source>
</reference>
<dbReference type="InterPro" id="IPR006127">
    <property type="entry name" value="ZnuA-like"/>
</dbReference>
<feature type="chain" id="PRO_5038533369" evidence="6">
    <location>
        <begin position="23"/>
        <end position="322"/>
    </location>
</feature>
<dbReference type="Proteomes" id="UP000593758">
    <property type="component" value="Chromosome"/>
</dbReference>
<evidence type="ECO:0000256" key="5">
    <source>
        <dbReference type="SAM" id="MobiDB-lite"/>
    </source>
</evidence>
<feature type="region of interest" description="Disordered" evidence="5">
    <location>
        <begin position="116"/>
        <end position="159"/>
    </location>
</feature>
<keyword evidence="2 4" id="KW-0813">Transport</keyword>
<dbReference type="InterPro" id="IPR006129">
    <property type="entry name" value="AdhesinB"/>
</dbReference>
<accession>A0A7M1SP61</accession>
<dbReference type="PANTHER" id="PTHR42953">
    <property type="entry name" value="HIGH-AFFINITY ZINC UPTAKE SYSTEM PROTEIN ZNUA-RELATED"/>
    <property type="match status" value="1"/>
</dbReference>
<evidence type="ECO:0000256" key="4">
    <source>
        <dbReference type="RuleBase" id="RU003512"/>
    </source>
</evidence>
<protein>
    <submittedName>
        <fullName evidence="7">Zinc ABC transporter substrate-binding protein</fullName>
    </submittedName>
</protein>
<organism evidence="7 8">
    <name type="scientific">Ruania alkalisoli</name>
    <dbReference type="NCBI Taxonomy" id="2779775"/>
    <lineage>
        <taxon>Bacteria</taxon>
        <taxon>Bacillati</taxon>
        <taxon>Actinomycetota</taxon>
        <taxon>Actinomycetes</taxon>
        <taxon>Micrococcales</taxon>
        <taxon>Ruaniaceae</taxon>
        <taxon>Ruania</taxon>
    </lineage>
</organism>
<comment type="similarity">
    <text evidence="1 4">Belongs to the bacterial solute-binding protein 9 family.</text>
</comment>
<evidence type="ECO:0000256" key="6">
    <source>
        <dbReference type="SAM" id="SignalP"/>
    </source>
</evidence>
<dbReference type="PRINTS" id="PR00691">
    <property type="entry name" value="ADHESINB"/>
</dbReference>
<dbReference type="SUPFAM" id="SSF53807">
    <property type="entry name" value="Helical backbone' metal receptor"/>
    <property type="match status" value="1"/>
</dbReference>
<keyword evidence="3 6" id="KW-0732">Signal</keyword>
<evidence type="ECO:0000256" key="1">
    <source>
        <dbReference type="ARBA" id="ARBA00011028"/>
    </source>
</evidence>
<dbReference type="RefSeq" id="WP_193495453.1">
    <property type="nucleotide sequence ID" value="NZ_CP063169.1"/>
</dbReference>
<dbReference type="PROSITE" id="PS51257">
    <property type="entry name" value="PROKAR_LIPOPROTEIN"/>
    <property type="match status" value="1"/>
</dbReference>
<dbReference type="GO" id="GO:0046872">
    <property type="term" value="F:metal ion binding"/>
    <property type="evidence" value="ECO:0007669"/>
    <property type="project" value="InterPro"/>
</dbReference>
<proteinExistence type="inferred from homology"/>
<dbReference type="GO" id="GO:0030001">
    <property type="term" value="P:metal ion transport"/>
    <property type="evidence" value="ECO:0007669"/>
    <property type="project" value="InterPro"/>
</dbReference>
<sequence>MRRRTLPVVAAVGVLALTACTAAGEDASRDEPGEELVRVVASFYPLQFVAEQVAGERAAVQNLTPAGAEPHDLELSPVDVLDLEDADLVLTLSGFQPALDDALAEVSGPVVLNTAEEAEHEHPEPDDSADDGHTDEEHSEDEHSDDEHDHAGGDPHFWLDPTRLAHVADEVAEALTELDPDSADTYRTNADALTTQLSTLDTEFTTSLTGCEQDVIVVSHEAFGYLADRYGLTQVGLAGIDPDAEPSPARLQEIRDVVEDEDVGTIFTESLVNPDVAEALAAELGIDVAMLDPLEGLSDPSGDYLSVMRQNLQTLRESLGCA</sequence>
<dbReference type="EMBL" id="CP063169">
    <property type="protein sequence ID" value="QOR69221.1"/>
    <property type="molecule type" value="Genomic_DNA"/>
</dbReference>
<dbReference type="KEGG" id="halt:IM660_10885"/>
<dbReference type="GO" id="GO:0007155">
    <property type="term" value="P:cell adhesion"/>
    <property type="evidence" value="ECO:0007669"/>
    <property type="project" value="InterPro"/>
</dbReference>
<feature type="compositionally biased region" description="Basic and acidic residues" evidence="5">
    <location>
        <begin position="117"/>
        <end position="136"/>
    </location>
</feature>
<name>A0A7M1SP61_9MICO</name>
<evidence type="ECO:0000256" key="2">
    <source>
        <dbReference type="ARBA" id="ARBA00022448"/>
    </source>
</evidence>
<gene>
    <name evidence="7" type="ORF">IM660_10885</name>
</gene>
<dbReference type="Gene3D" id="3.40.50.1980">
    <property type="entry name" value="Nitrogenase molybdenum iron protein domain"/>
    <property type="match status" value="2"/>
</dbReference>
<dbReference type="InterPro" id="IPR050492">
    <property type="entry name" value="Bact_metal-bind_prot9"/>
</dbReference>
<dbReference type="PANTHER" id="PTHR42953:SF3">
    <property type="entry name" value="HIGH-AFFINITY ZINC UPTAKE SYSTEM PROTEIN ZNUA"/>
    <property type="match status" value="1"/>
</dbReference>
<evidence type="ECO:0000313" key="8">
    <source>
        <dbReference type="Proteomes" id="UP000593758"/>
    </source>
</evidence>